<dbReference type="Gene3D" id="3.60.110.10">
    <property type="entry name" value="Carbon-nitrogen hydrolase"/>
    <property type="match status" value="1"/>
</dbReference>
<dbReference type="SUPFAM" id="SSF52402">
    <property type="entry name" value="Adenine nucleotide alpha hydrolases-like"/>
    <property type="match status" value="1"/>
</dbReference>
<evidence type="ECO:0000259" key="9">
    <source>
        <dbReference type="PROSITE" id="PS50263"/>
    </source>
</evidence>
<dbReference type="Gene3D" id="1.10.10.1140">
    <property type="entry name" value="Glutamine-dependent NAD+ synthetase, C-terminal domain"/>
    <property type="match status" value="1"/>
</dbReference>
<accession>A0A9D9H6Y5</accession>
<comment type="caution">
    <text evidence="10">The sequence shown here is derived from an EMBL/GenBank/DDBJ whole genome shotgun (WGS) entry which is preliminary data.</text>
</comment>
<comment type="similarity">
    <text evidence="2 7">In the C-terminal section; belongs to the NAD synthetase family.</text>
</comment>
<dbReference type="PANTHER" id="PTHR23090:SF9">
    <property type="entry name" value="GLUTAMINE-DEPENDENT NAD(+) SYNTHETASE"/>
    <property type="match status" value="1"/>
</dbReference>
<dbReference type="Pfam" id="PF00795">
    <property type="entry name" value="CN_hydrolase"/>
    <property type="match status" value="1"/>
</dbReference>
<dbReference type="AlphaFoldDB" id="A0A9D9H6Y5"/>
<evidence type="ECO:0000256" key="3">
    <source>
        <dbReference type="ARBA" id="ARBA00022598"/>
    </source>
</evidence>
<comment type="similarity">
    <text evidence="8">Belongs to the NAD synthetase family.</text>
</comment>
<gene>
    <name evidence="10" type="ORF">IAC54_04410</name>
</gene>
<reference evidence="10" key="2">
    <citation type="journal article" date="2021" name="PeerJ">
        <title>Extensive microbial diversity within the chicken gut microbiome revealed by metagenomics and culture.</title>
        <authorList>
            <person name="Gilroy R."/>
            <person name="Ravi A."/>
            <person name="Getino M."/>
            <person name="Pursley I."/>
            <person name="Horton D.L."/>
            <person name="Alikhan N.F."/>
            <person name="Baker D."/>
            <person name="Gharbi K."/>
            <person name="Hall N."/>
            <person name="Watson M."/>
            <person name="Adriaenssens E.M."/>
            <person name="Foster-Nyarko E."/>
            <person name="Jarju S."/>
            <person name="Secka A."/>
            <person name="Antonio M."/>
            <person name="Oren A."/>
            <person name="Chaudhuri R.R."/>
            <person name="La Ragione R."/>
            <person name="Hildebrand F."/>
            <person name="Pallen M.J."/>
        </authorList>
    </citation>
    <scope>NUCLEOTIDE SEQUENCE</scope>
    <source>
        <strain evidence="10">G3-4614</strain>
    </source>
</reference>
<dbReference type="NCBIfam" id="TIGR00552">
    <property type="entry name" value="nadE"/>
    <property type="match status" value="1"/>
</dbReference>
<evidence type="ECO:0000313" key="10">
    <source>
        <dbReference type="EMBL" id="MBO8438124.1"/>
    </source>
</evidence>
<dbReference type="GO" id="GO:0009435">
    <property type="term" value="P:NAD+ biosynthetic process"/>
    <property type="evidence" value="ECO:0007669"/>
    <property type="project" value="UniProtKB-UniRule"/>
</dbReference>
<dbReference type="InterPro" id="IPR022310">
    <property type="entry name" value="NAD/GMP_synthase"/>
</dbReference>
<dbReference type="PROSITE" id="PS50263">
    <property type="entry name" value="CN_HYDROLASE"/>
    <property type="match status" value="1"/>
</dbReference>
<name>A0A9D9H6Y5_9BACT</name>
<evidence type="ECO:0000256" key="8">
    <source>
        <dbReference type="RuleBase" id="RU003811"/>
    </source>
</evidence>
<dbReference type="Pfam" id="PF02540">
    <property type="entry name" value="NAD_synthase"/>
    <property type="match status" value="1"/>
</dbReference>
<dbReference type="EMBL" id="JADIMW010000047">
    <property type="protein sequence ID" value="MBO8438124.1"/>
    <property type="molecule type" value="Genomic_DNA"/>
</dbReference>
<dbReference type="CDD" id="cd07570">
    <property type="entry name" value="GAT_Gln-NAD-synth"/>
    <property type="match status" value="1"/>
</dbReference>
<dbReference type="EC" id="6.3.5.1" evidence="7"/>
<dbReference type="InterPro" id="IPR041856">
    <property type="entry name" value="NAD+_synth_C"/>
</dbReference>
<dbReference type="SUPFAM" id="SSF56317">
    <property type="entry name" value="Carbon-nitrogen hydrolase"/>
    <property type="match status" value="1"/>
</dbReference>
<comment type="catalytic activity">
    <reaction evidence="7">
        <text>deamido-NAD(+) + L-glutamine + ATP + H2O = L-glutamate + AMP + diphosphate + NAD(+) + H(+)</text>
        <dbReference type="Rhea" id="RHEA:24384"/>
        <dbReference type="ChEBI" id="CHEBI:15377"/>
        <dbReference type="ChEBI" id="CHEBI:15378"/>
        <dbReference type="ChEBI" id="CHEBI:29985"/>
        <dbReference type="ChEBI" id="CHEBI:30616"/>
        <dbReference type="ChEBI" id="CHEBI:33019"/>
        <dbReference type="ChEBI" id="CHEBI:57540"/>
        <dbReference type="ChEBI" id="CHEBI:58359"/>
        <dbReference type="ChEBI" id="CHEBI:58437"/>
        <dbReference type="ChEBI" id="CHEBI:456215"/>
        <dbReference type="EC" id="6.3.5.1"/>
    </reaction>
</comment>
<evidence type="ECO:0000256" key="6">
    <source>
        <dbReference type="ARBA" id="ARBA00023027"/>
    </source>
</evidence>
<evidence type="ECO:0000256" key="5">
    <source>
        <dbReference type="ARBA" id="ARBA00022840"/>
    </source>
</evidence>
<organism evidence="10 11">
    <name type="scientific">Candidatus Caccoplasma merdipullorum</name>
    <dbReference type="NCBI Taxonomy" id="2840718"/>
    <lineage>
        <taxon>Bacteria</taxon>
        <taxon>Pseudomonadati</taxon>
        <taxon>Bacteroidota</taxon>
        <taxon>Bacteroidia</taxon>
        <taxon>Bacteroidales</taxon>
        <taxon>Bacteroidaceae</taxon>
        <taxon>Bacteroidaceae incertae sedis</taxon>
        <taxon>Candidatus Caccoplasma</taxon>
    </lineage>
</organism>
<dbReference type="GO" id="GO:0005524">
    <property type="term" value="F:ATP binding"/>
    <property type="evidence" value="ECO:0007669"/>
    <property type="project" value="UniProtKB-UniRule"/>
</dbReference>
<dbReference type="NCBIfam" id="NF002730">
    <property type="entry name" value="PRK02628.1"/>
    <property type="match status" value="1"/>
</dbReference>
<feature type="domain" description="CN hydrolase" evidence="9">
    <location>
        <begin position="6"/>
        <end position="258"/>
    </location>
</feature>
<evidence type="ECO:0000313" key="11">
    <source>
        <dbReference type="Proteomes" id="UP000823636"/>
    </source>
</evidence>
<dbReference type="PIRSF" id="PIRSF006630">
    <property type="entry name" value="NADS_GAT"/>
    <property type="match status" value="1"/>
</dbReference>
<evidence type="ECO:0000256" key="1">
    <source>
        <dbReference type="ARBA" id="ARBA00005188"/>
    </source>
</evidence>
<dbReference type="InterPro" id="IPR014729">
    <property type="entry name" value="Rossmann-like_a/b/a_fold"/>
</dbReference>
<sequence length="626" mass="68346">MDYGFVRVATAVPDVKTADPYYNATQIISLIKKAAGDNADMVVFPELSLTAASCGDLFKRRYLLQCAESALSQILSETVSETTLAVLGLPLLAGGRVYNVAAVFQNGRILGIVPKSSITGAQKRWFCSVEDVEIPLTLCGQSAVLSDKCVFKSGEVSVSVRIGEDALSVKGELQPGRIIAVPAAYPELAGRNDRIRSMIAAKSSMEHNAYVMAAAGAGESTTDYVYGGATMVVEDFDVLVEGERFLSGGSYAVCDVDVEKLSNRLVAEERTDLYNDTELVCEFSRRVDSPFVLMRKVDAHPFIPENQNELSARCKEIFDIQTASLLQRLRHTGLSKAVLGISGGLDSTLALLVAVNAFDKAGLPRENVYGITMPGFGTTDRTYTNALNMMKALGITMKEISIKKACIQHFEDIGHDLSVHDVTYENSQARERTQILMDFANKTGALHIGTGDMSELALGWATYNGDHMSMYNVNGAVPKTMVRYMVAWIALEQGGEIRDTLLDVVNTPISPELMPAGDDGKIEQKTEDLVGPYELHDFFLYNFMKNGFSPAKIHFLALAAFGDKYDSATVKHWLTVFFRRFFSQQFKRSCLSDGPAVGSIGLSPRGGWMMPSDASAAAWLRECETL</sequence>
<proteinExistence type="inferred from homology"/>
<keyword evidence="6 7" id="KW-0520">NAD</keyword>
<dbReference type="PANTHER" id="PTHR23090">
    <property type="entry name" value="NH 3 /GLUTAMINE-DEPENDENT NAD + SYNTHETASE"/>
    <property type="match status" value="1"/>
</dbReference>
<keyword evidence="4 7" id="KW-0547">Nucleotide-binding</keyword>
<keyword evidence="3 7" id="KW-0436">Ligase</keyword>
<dbReference type="GO" id="GO:0004359">
    <property type="term" value="F:glutaminase activity"/>
    <property type="evidence" value="ECO:0007669"/>
    <property type="project" value="InterPro"/>
</dbReference>
<dbReference type="GO" id="GO:0005737">
    <property type="term" value="C:cytoplasm"/>
    <property type="evidence" value="ECO:0007669"/>
    <property type="project" value="InterPro"/>
</dbReference>
<dbReference type="InterPro" id="IPR003694">
    <property type="entry name" value="NAD_synthase"/>
</dbReference>
<dbReference type="InterPro" id="IPR014445">
    <property type="entry name" value="Gln-dep_NAD_synthase"/>
</dbReference>
<dbReference type="Gene3D" id="3.40.50.620">
    <property type="entry name" value="HUPs"/>
    <property type="match status" value="1"/>
</dbReference>
<dbReference type="Proteomes" id="UP000823636">
    <property type="component" value="Unassembled WGS sequence"/>
</dbReference>
<evidence type="ECO:0000256" key="2">
    <source>
        <dbReference type="ARBA" id="ARBA00007145"/>
    </source>
</evidence>
<protein>
    <recommendedName>
        <fullName evidence="7">Glutamine-dependent NAD(+) synthetase</fullName>
        <ecNumber evidence="7">6.3.5.1</ecNumber>
    </recommendedName>
    <alternativeName>
        <fullName evidence="7">NAD(+) synthase [glutamine-hydrolyzing]</fullName>
    </alternativeName>
</protein>
<dbReference type="InterPro" id="IPR036526">
    <property type="entry name" value="C-N_Hydrolase_sf"/>
</dbReference>
<reference evidence="10" key="1">
    <citation type="submission" date="2020-10" db="EMBL/GenBank/DDBJ databases">
        <authorList>
            <person name="Gilroy R."/>
        </authorList>
    </citation>
    <scope>NUCLEOTIDE SEQUENCE</scope>
    <source>
        <strain evidence="10">G3-4614</strain>
    </source>
</reference>
<keyword evidence="5 7" id="KW-0067">ATP-binding</keyword>
<dbReference type="GO" id="GO:0003952">
    <property type="term" value="F:NAD+ synthase (glutamine-hydrolyzing) activity"/>
    <property type="evidence" value="ECO:0007669"/>
    <property type="project" value="UniProtKB-UniRule"/>
</dbReference>
<evidence type="ECO:0000256" key="4">
    <source>
        <dbReference type="ARBA" id="ARBA00022741"/>
    </source>
</evidence>
<dbReference type="InterPro" id="IPR003010">
    <property type="entry name" value="C-N_Hydrolase"/>
</dbReference>
<comment type="pathway">
    <text evidence="1 7">Cofactor biosynthesis; NAD(+) biosynthesis; NAD(+) from deamido-NAD(+) (L-Gln route): step 1/1.</text>
</comment>
<dbReference type="CDD" id="cd00553">
    <property type="entry name" value="NAD_synthase"/>
    <property type="match status" value="1"/>
</dbReference>
<evidence type="ECO:0000256" key="7">
    <source>
        <dbReference type="PIRNR" id="PIRNR006630"/>
    </source>
</evidence>